<dbReference type="eggNOG" id="ENOG502SE0U">
    <property type="taxonomic scope" value="Eukaryota"/>
</dbReference>
<proteinExistence type="predicted"/>
<dbReference type="InterPro" id="IPR036034">
    <property type="entry name" value="PDZ_sf"/>
</dbReference>
<dbReference type="RefSeq" id="XP_008867714.1">
    <property type="nucleotide sequence ID" value="XM_008869492.1"/>
</dbReference>
<dbReference type="GeneID" id="20081986"/>
<reference evidence="3" key="1">
    <citation type="submission" date="2013-12" db="EMBL/GenBank/DDBJ databases">
        <title>The Genome Sequence of Aphanomyces invadans NJM9701.</title>
        <authorList>
            <consortium name="The Broad Institute Genomics Platform"/>
            <person name="Russ C."/>
            <person name="Tyler B."/>
            <person name="van West P."/>
            <person name="Dieguez-Uribeondo J."/>
            <person name="Young S.K."/>
            <person name="Zeng Q."/>
            <person name="Gargeya S."/>
            <person name="Fitzgerald M."/>
            <person name="Abouelleil A."/>
            <person name="Alvarado L."/>
            <person name="Chapman S.B."/>
            <person name="Gainer-Dewar J."/>
            <person name="Goldberg J."/>
            <person name="Griggs A."/>
            <person name="Gujja S."/>
            <person name="Hansen M."/>
            <person name="Howarth C."/>
            <person name="Imamovic A."/>
            <person name="Ireland A."/>
            <person name="Larimer J."/>
            <person name="McCowan C."/>
            <person name="Murphy C."/>
            <person name="Pearson M."/>
            <person name="Poon T.W."/>
            <person name="Priest M."/>
            <person name="Roberts A."/>
            <person name="Saif S."/>
            <person name="Shea T."/>
            <person name="Sykes S."/>
            <person name="Wortman J."/>
            <person name="Nusbaum C."/>
            <person name="Birren B."/>
        </authorList>
    </citation>
    <scope>NUCLEOTIDE SEQUENCE [LARGE SCALE GENOMIC DNA]</scope>
    <source>
        <strain evidence="3">NJM9701</strain>
    </source>
</reference>
<evidence type="ECO:0000259" key="2">
    <source>
        <dbReference type="PROSITE" id="PS50106"/>
    </source>
</evidence>
<sequence>MESVDQVIDRLSGEMKDTLSKLKPVMSVEVLSGDNQLHDDDNISPTIEEFSASLPELVCRMKEMVSLMETNTKIYESLKTTSSPMSNQSDSTYDEDEYDDDSSRGGDSRQSLWLNDVGRASTFTPRDGNLFHFRESIGRTPSWRTNVFDSTTAPFRHPISIHDEFHGKERQSFSFSESFKTPIIPRSRQGKPMVPRIRLDAGPLGSEKSGSLAPLQHKRYDYSVKWTHGDLGISLNNFTKNRRGFQISSLEQSAQCFTTGIGNARLGDVLVFINSHDVEMLPCDQVKDILLATPRPMELFFRSNPKTVTSPTSAKQFRDNQRVFEEGHDEKDGAARHLKLPEAPMNSIRATDVTESIYNDELEEWLRRQDEMHSALVLLLTETILQCEILKAENFDELQQMMERAVLQRRRASSAVAFRSANHHDPVPPATQPK</sequence>
<dbReference type="PROSITE" id="PS50106">
    <property type="entry name" value="PDZ"/>
    <property type="match status" value="1"/>
</dbReference>
<protein>
    <recommendedName>
        <fullName evidence="2">PDZ domain-containing protein</fullName>
    </recommendedName>
</protein>
<evidence type="ECO:0000256" key="1">
    <source>
        <dbReference type="SAM" id="MobiDB-lite"/>
    </source>
</evidence>
<dbReference type="SUPFAM" id="SSF50156">
    <property type="entry name" value="PDZ domain-like"/>
    <property type="match status" value="1"/>
</dbReference>
<dbReference type="EMBL" id="KI913959">
    <property type="protein sequence ID" value="ETW03485.1"/>
    <property type="molecule type" value="Genomic_DNA"/>
</dbReference>
<dbReference type="InterPro" id="IPR001478">
    <property type="entry name" value="PDZ"/>
</dbReference>
<dbReference type="OrthoDB" id="166643at2759"/>
<dbReference type="VEuPathDB" id="FungiDB:H310_04936"/>
<name>A0A024UBC3_9STRA</name>
<evidence type="ECO:0000313" key="3">
    <source>
        <dbReference type="EMBL" id="ETW03485.1"/>
    </source>
</evidence>
<feature type="compositionally biased region" description="Polar residues" evidence="1">
    <location>
        <begin position="78"/>
        <end position="87"/>
    </location>
</feature>
<feature type="domain" description="PDZ" evidence="2">
    <location>
        <begin position="229"/>
        <end position="305"/>
    </location>
</feature>
<gene>
    <name evidence="3" type="ORF">H310_04936</name>
</gene>
<dbReference type="AlphaFoldDB" id="A0A024UBC3"/>
<accession>A0A024UBC3</accession>
<organism evidence="3">
    <name type="scientific">Aphanomyces invadans</name>
    <dbReference type="NCBI Taxonomy" id="157072"/>
    <lineage>
        <taxon>Eukaryota</taxon>
        <taxon>Sar</taxon>
        <taxon>Stramenopiles</taxon>
        <taxon>Oomycota</taxon>
        <taxon>Saprolegniomycetes</taxon>
        <taxon>Saprolegniales</taxon>
        <taxon>Verrucalvaceae</taxon>
        <taxon>Aphanomyces</taxon>
    </lineage>
</organism>
<feature type="region of interest" description="Disordered" evidence="1">
    <location>
        <begin position="78"/>
        <end position="111"/>
    </location>
</feature>